<evidence type="ECO:0000313" key="1">
    <source>
        <dbReference type="EMBL" id="MDT7828455.1"/>
    </source>
</evidence>
<name>A0ABU3L3Y0_9FLAO</name>
<dbReference type="SUPFAM" id="SSF49265">
    <property type="entry name" value="Fibronectin type III"/>
    <property type="match status" value="1"/>
</dbReference>
<gene>
    <name evidence="1" type="ORF">RQM65_07260</name>
</gene>
<keyword evidence="2" id="KW-1185">Reference proteome</keyword>
<dbReference type="InterPro" id="IPR013783">
    <property type="entry name" value="Ig-like_fold"/>
</dbReference>
<proteinExistence type="predicted"/>
<dbReference type="EMBL" id="JAVTTP010000001">
    <property type="protein sequence ID" value="MDT7828455.1"/>
    <property type="molecule type" value="Genomic_DNA"/>
</dbReference>
<dbReference type="InterPro" id="IPR036116">
    <property type="entry name" value="FN3_sf"/>
</dbReference>
<protein>
    <recommendedName>
        <fullName evidence="3">Fibronectin type-III domain-containing protein</fullName>
    </recommendedName>
</protein>
<reference evidence="1 2" key="1">
    <citation type="submission" date="2023-09" db="EMBL/GenBank/DDBJ databases">
        <title>Novel taxa isolated from Blanes Bay.</title>
        <authorList>
            <person name="Rey-Velasco X."/>
            <person name="Lucena T."/>
        </authorList>
    </citation>
    <scope>NUCLEOTIDE SEQUENCE [LARGE SCALE GENOMIC DNA]</scope>
    <source>
        <strain evidence="1 2">S334</strain>
    </source>
</reference>
<dbReference type="PROSITE" id="PS51257">
    <property type="entry name" value="PROKAR_LIPOPROTEIN"/>
    <property type="match status" value="1"/>
</dbReference>
<dbReference type="RefSeq" id="WP_314013787.1">
    <property type="nucleotide sequence ID" value="NZ_JAVTTP010000001.1"/>
</dbReference>
<dbReference type="Gene3D" id="2.60.40.10">
    <property type="entry name" value="Immunoglobulins"/>
    <property type="match status" value="1"/>
</dbReference>
<evidence type="ECO:0000313" key="2">
    <source>
        <dbReference type="Proteomes" id="UP001250656"/>
    </source>
</evidence>
<evidence type="ECO:0008006" key="3">
    <source>
        <dbReference type="Google" id="ProtNLM"/>
    </source>
</evidence>
<organism evidence="1 2">
    <name type="scientific">Pricia mediterranea</name>
    <dbReference type="NCBI Taxonomy" id="3076079"/>
    <lineage>
        <taxon>Bacteria</taxon>
        <taxon>Pseudomonadati</taxon>
        <taxon>Bacteroidota</taxon>
        <taxon>Flavobacteriia</taxon>
        <taxon>Flavobacteriales</taxon>
        <taxon>Flavobacteriaceae</taxon>
        <taxon>Pricia</taxon>
    </lineage>
</organism>
<dbReference type="Proteomes" id="UP001250656">
    <property type="component" value="Unassembled WGS sequence"/>
</dbReference>
<sequence length="226" mass="25369">MRTFFFVLLGVLLLSGCKKNPPNPPQKALLVEPARNSECIPVQKTDDGNNLVRFRWLPGNHSESYEIVVTNLISGLVVDREQRTIDLTLPLEEGMPYSWFVISKNSQTNETATSPIWHFYNPGKQTEHVPFPAEIIAPEPGATVFKDIDNEVNLQWTATDLDDDIEGYSIYFSTENPPEALIALLDTDDTSQKVSVVSDVVYYWRIVTVDALGNTSDTGVLDFKVF</sequence>
<comment type="caution">
    <text evidence="1">The sequence shown here is derived from an EMBL/GenBank/DDBJ whole genome shotgun (WGS) entry which is preliminary data.</text>
</comment>
<accession>A0ABU3L3Y0</accession>